<organism evidence="1 2">
    <name type="scientific">Candidatus Epulonipiscium fishelsonii</name>
    <dbReference type="NCBI Taxonomy" id="77094"/>
    <lineage>
        <taxon>Bacteria</taxon>
        <taxon>Bacillati</taxon>
        <taxon>Bacillota</taxon>
        <taxon>Clostridia</taxon>
        <taxon>Lachnospirales</taxon>
        <taxon>Lachnospiraceae</taxon>
        <taxon>Candidatus Epulonipiscium</taxon>
    </lineage>
</organism>
<evidence type="ECO:0000313" key="1">
    <source>
        <dbReference type="EMBL" id="ONI40492.1"/>
    </source>
</evidence>
<name>A0ACC8XCL2_9FIRM</name>
<proteinExistence type="predicted"/>
<keyword evidence="1" id="KW-0687">Ribonucleoprotein</keyword>
<keyword evidence="1" id="KW-0689">Ribosomal protein</keyword>
<keyword evidence="2" id="KW-1185">Reference proteome</keyword>
<gene>
    <name evidence="1" type="ORF">AN396_05815</name>
</gene>
<dbReference type="Proteomes" id="UP000188605">
    <property type="component" value="Unassembled WGS sequence"/>
</dbReference>
<comment type="caution">
    <text evidence="1">The sequence shown here is derived from an EMBL/GenBank/DDBJ whole genome shotgun (WGS) entry which is preliminary data.</text>
</comment>
<dbReference type="EMBL" id="LJDB01000050">
    <property type="protein sequence ID" value="ONI40492.1"/>
    <property type="molecule type" value="Genomic_DNA"/>
</dbReference>
<accession>A0ACC8XCL2</accession>
<protein>
    <submittedName>
        <fullName evidence="1">30S ribosomal protein S6</fullName>
    </submittedName>
</protein>
<reference evidence="1" key="1">
    <citation type="submission" date="2016-08" db="EMBL/GenBank/DDBJ databases">
        <authorList>
            <person name="Ngugi D.K."/>
            <person name="Miyake S."/>
            <person name="Stingl U."/>
        </authorList>
    </citation>
    <scope>NUCLEOTIDE SEQUENCE</scope>
    <source>
        <strain evidence="1">SCG-B11WGA-EpuloA1</strain>
    </source>
</reference>
<sequence length="99" mass="11569">MRKYELALVLVANLGEEDKLSELGKIKEIIARFGGQITNVDDWGKRKLAYEIKKVQKYKEGFYYFIHFDAATSVPAELESRLRITERVLRYLVISLEDK</sequence>
<evidence type="ECO:0000313" key="2">
    <source>
        <dbReference type="Proteomes" id="UP000188605"/>
    </source>
</evidence>